<dbReference type="EMBL" id="MTEJ01000411">
    <property type="protein sequence ID" value="OQX03385.1"/>
    <property type="molecule type" value="Genomic_DNA"/>
</dbReference>
<name>A0A1Y1QE13_9GAMM</name>
<evidence type="ECO:0000313" key="4">
    <source>
        <dbReference type="Proteomes" id="UP000192491"/>
    </source>
</evidence>
<protein>
    <recommendedName>
        <fullName evidence="2">TIR domain-containing protein</fullName>
    </recommendedName>
</protein>
<dbReference type="InterPro" id="IPR035897">
    <property type="entry name" value="Toll_tir_struct_dom_sf"/>
</dbReference>
<dbReference type="PROSITE" id="PS50104">
    <property type="entry name" value="TIR"/>
    <property type="match status" value="1"/>
</dbReference>
<organism evidence="3 4">
    <name type="scientific">Thiothrix lacustris</name>
    <dbReference type="NCBI Taxonomy" id="525917"/>
    <lineage>
        <taxon>Bacteria</taxon>
        <taxon>Pseudomonadati</taxon>
        <taxon>Pseudomonadota</taxon>
        <taxon>Gammaproteobacteria</taxon>
        <taxon>Thiotrichales</taxon>
        <taxon>Thiotrichaceae</taxon>
        <taxon>Thiothrix</taxon>
    </lineage>
</organism>
<sequence>MPDLFLSYAHVDKHWVDTFAALLEQRVNQYVGRAKPDRLWKDNRFSGNTAISPEIDAQLAQAHCLVSFISPGYLASEWCIYELATFSTRVGANSGRIFCVELDHIPPEHKPAAVAPILGYRFWWQDTQSKRTYPLTASQPDFENRLIDLAKDITVMLQKESPAPTIANAPPSSTSLDKGRPGGVSSPTRRNLLQTKLERLQAQYDLETRVEEQMRMEKLIADIQATLQHL</sequence>
<proteinExistence type="predicted"/>
<dbReference type="SUPFAM" id="SSF52200">
    <property type="entry name" value="Toll/Interleukin receptor TIR domain"/>
    <property type="match status" value="1"/>
</dbReference>
<accession>A0A1Y1QE13</accession>
<dbReference type="Gene3D" id="3.40.50.10140">
    <property type="entry name" value="Toll/interleukin-1 receptor homology (TIR) domain"/>
    <property type="match status" value="1"/>
</dbReference>
<evidence type="ECO:0000313" key="3">
    <source>
        <dbReference type="EMBL" id="OQX03385.1"/>
    </source>
</evidence>
<evidence type="ECO:0000259" key="2">
    <source>
        <dbReference type="PROSITE" id="PS50104"/>
    </source>
</evidence>
<comment type="caution">
    <text evidence="3">The sequence shown here is derived from an EMBL/GenBank/DDBJ whole genome shotgun (WGS) entry which is preliminary data.</text>
</comment>
<dbReference type="AlphaFoldDB" id="A0A1Y1QE13"/>
<feature type="region of interest" description="Disordered" evidence="1">
    <location>
        <begin position="161"/>
        <end position="190"/>
    </location>
</feature>
<dbReference type="Proteomes" id="UP000192491">
    <property type="component" value="Unassembled WGS sequence"/>
</dbReference>
<gene>
    <name evidence="3" type="ORF">BWK73_39700</name>
</gene>
<dbReference type="InterPro" id="IPR000157">
    <property type="entry name" value="TIR_dom"/>
</dbReference>
<dbReference type="Pfam" id="PF13676">
    <property type="entry name" value="TIR_2"/>
    <property type="match status" value="1"/>
</dbReference>
<evidence type="ECO:0000256" key="1">
    <source>
        <dbReference type="SAM" id="MobiDB-lite"/>
    </source>
</evidence>
<dbReference type="GO" id="GO:0007165">
    <property type="term" value="P:signal transduction"/>
    <property type="evidence" value="ECO:0007669"/>
    <property type="project" value="InterPro"/>
</dbReference>
<feature type="domain" description="TIR" evidence="2">
    <location>
        <begin position="1"/>
        <end position="157"/>
    </location>
</feature>
<reference evidence="3 4" key="1">
    <citation type="submission" date="2017-01" db="EMBL/GenBank/DDBJ databases">
        <title>Novel large sulfur bacteria in the metagenomes of groundwater-fed chemosynthetic microbial mats in the Lake Huron basin.</title>
        <authorList>
            <person name="Sharrar A.M."/>
            <person name="Flood B.E."/>
            <person name="Bailey J.V."/>
            <person name="Jones D.S."/>
            <person name="Biddanda B."/>
            <person name="Ruberg S.A."/>
            <person name="Marcus D.N."/>
            <person name="Dick G.J."/>
        </authorList>
    </citation>
    <scope>NUCLEOTIDE SEQUENCE [LARGE SCALE GENOMIC DNA]</scope>
    <source>
        <strain evidence="3">A8</strain>
    </source>
</reference>